<dbReference type="EMBL" id="ML996089">
    <property type="protein sequence ID" value="KAF2150571.1"/>
    <property type="molecule type" value="Genomic_DNA"/>
</dbReference>
<keyword evidence="4" id="KW-0963">Cytoplasm</keyword>
<sequence length="304" mass="33427">MPRDPEPSLNERSFLLQSLQSNLRLDSRPLLSHRPLKISFGSTPGLADITLGRTRVAARISCTVTTPFPDRKFDGIFTLATELSPAATPAFEASSSAGSSSADAEALLSRLLEKTIRRSGALDTESLCIVAGEKCFALRADVHVLDFDGNLVDAACLAVVAGLLHFRRPDVEVRGGEVRVFDETEREPVRLNMNHVPLCVSFSVFRNVEGEEILVLDATLLEEQCRDAEVVVGMNRFGEVVQIAKYGGYSVDPMTVLECSRVALEKVKWLNGLLMEKLDEEEKKRNVDGLMAELRADNERIIPG</sequence>
<dbReference type="PANTHER" id="PTHR11097:SF14">
    <property type="entry name" value="EXOSOME COMPLEX COMPONENT RRP45"/>
    <property type="match status" value="1"/>
</dbReference>
<dbReference type="GO" id="GO:0071028">
    <property type="term" value="P:nuclear mRNA surveillance"/>
    <property type="evidence" value="ECO:0007669"/>
    <property type="project" value="TreeGrafter"/>
</dbReference>
<keyword evidence="5" id="KW-0694">RNA-binding</keyword>
<name>A0A9P4IVU4_9PEZI</name>
<dbReference type="InterPro" id="IPR050590">
    <property type="entry name" value="Exosome_comp_Rrp42_subfam"/>
</dbReference>
<dbReference type="GO" id="GO:0000176">
    <property type="term" value="C:nuclear exosome (RNase complex)"/>
    <property type="evidence" value="ECO:0007669"/>
    <property type="project" value="UniProtKB-ARBA"/>
</dbReference>
<dbReference type="GO" id="GO:0071038">
    <property type="term" value="P:TRAMP-dependent tRNA surveillance pathway"/>
    <property type="evidence" value="ECO:0007669"/>
    <property type="project" value="TreeGrafter"/>
</dbReference>
<dbReference type="PANTHER" id="PTHR11097">
    <property type="entry name" value="EXOSOME COMPLEX EXONUCLEASE RIBOSOMAL RNA PROCESSING PROTEIN"/>
    <property type="match status" value="1"/>
</dbReference>
<dbReference type="GO" id="GO:0034476">
    <property type="term" value="P:U5 snRNA 3'-end processing"/>
    <property type="evidence" value="ECO:0007669"/>
    <property type="project" value="TreeGrafter"/>
</dbReference>
<dbReference type="GO" id="GO:0005840">
    <property type="term" value="C:ribosome"/>
    <property type="evidence" value="ECO:0007669"/>
    <property type="project" value="UniProtKB-KW"/>
</dbReference>
<evidence type="ECO:0000256" key="4">
    <source>
        <dbReference type="ARBA" id="ARBA00022490"/>
    </source>
</evidence>
<dbReference type="Gene3D" id="3.30.230.70">
    <property type="entry name" value="GHMP Kinase, N-terminal domain"/>
    <property type="match status" value="1"/>
</dbReference>
<evidence type="ECO:0000259" key="7">
    <source>
        <dbReference type="Pfam" id="PF01138"/>
    </source>
</evidence>
<evidence type="ECO:0000256" key="3">
    <source>
        <dbReference type="ARBA" id="ARBA00006678"/>
    </source>
</evidence>
<dbReference type="GO" id="GO:0035925">
    <property type="term" value="F:mRNA 3'-UTR AU-rich region binding"/>
    <property type="evidence" value="ECO:0007669"/>
    <property type="project" value="TreeGrafter"/>
</dbReference>
<dbReference type="InterPro" id="IPR001247">
    <property type="entry name" value="ExoRNase_PH_dom1"/>
</dbReference>
<evidence type="ECO:0000313" key="9">
    <source>
        <dbReference type="EMBL" id="KAF2150571.1"/>
    </source>
</evidence>
<dbReference type="InterPro" id="IPR036345">
    <property type="entry name" value="ExoRNase_PH_dom2_sf"/>
</dbReference>
<dbReference type="GO" id="GO:0016075">
    <property type="term" value="P:rRNA catabolic process"/>
    <property type="evidence" value="ECO:0007669"/>
    <property type="project" value="TreeGrafter"/>
</dbReference>
<dbReference type="GO" id="GO:0034473">
    <property type="term" value="P:U1 snRNA 3'-end processing"/>
    <property type="evidence" value="ECO:0007669"/>
    <property type="project" value="TreeGrafter"/>
</dbReference>
<dbReference type="GO" id="GO:0000177">
    <property type="term" value="C:cytoplasmic exosome (RNase complex)"/>
    <property type="evidence" value="ECO:0007669"/>
    <property type="project" value="TreeGrafter"/>
</dbReference>
<proteinExistence type="inferred from homology"/>
<evidence type="ECO:0000313" key="10">
    <source>
        <dbReference type="Proteomes" id="UP000799439"/>
    </source>
</evidence>
<keyword evidence="9" id="KW-0687">Ribonucleoprotein</keyword>
<evidence type="ECO:0000256" key="1">
    <source>
        <dbReference type="ARBA" id="ARBA00004123"/>
    </source>
</evidence>
<organism evidence="9 10">
    <name type="scientific">Myriangium duriaei CBS 260.36</name>
    <dbReference type="NCBI Taxonomy" id="1168546"/>
    <lineage>
        <taxon>Eukaryota</taxon>
        <taxon>Fungi</taxon>
        <taxon>Dikarya</taxon>
        <taxon>Ascomycota</taxon>
        <taxon>Pezizomycotina</taxon>
        <taxon>Dothideomycetes</taxon>
        <taxon>Dothideomycetidae</taxon>
        <taxon>Myriangiales</taxon>
        <taxon>Myriangiaceae</taxon>
        <taxon>Myriangium</taxon>
    </lineage>
</organism>
<dbReference type="Pfam" id="PF01138">
    <property type="entry name" value="RNase_PH"/>
    <property type="match status" value="1"/>
</dbReference>
<reference evidence="9" key="1">
    <citation type="journal article" date="2020" name="Stud. Mycol.">
        <title>101 Dothideomycetes genomes: a test case for predicting lifestyles and emergence of pathogens.</title>
        <authorList>
            <person name="Haridas S."/>
            <person name="Albert R."/>
            <person name="Binder M."/>
            <person name="Bloem J."/>
            <person name="Labutti K."/>
            <person name="Salamov A."/>
            <person name="Andreopoulos B."/>
            <person name="Baker S."/>
            <person name="Barry K."/>
            <person name="Bills G."/>
            <person name="Bluhm B."/>
            <person name="Cannon C."/>
            <person name="Castanera R."/>
            <person name="Culley D."/>
            <person name="Daum C."/>
            <person name="Ezra D."/>
            <person name="Gonzalez J."/>
            <person name="Henrissat B."/>
            <person name="Kuo A."/>
            <person name="Liang C."/>
            <person name="Lipzen A."/>
            <person name="Lutzoni F."/>
            <person name="Magnuson J."/>
            <person name="Mondo S."/>
            <person name="Nolan M."/>
            <person name="Ohm R."/>
            <person name="Pangilinan J."/>
            <person name="Park H.-J."/>
            <person name="Ramirez L."/>
            <person name="Alfaro M."/>
            <person name="Sun H."/>
            <person name="Tritt A."/>
            <person name="Yoshinaga Y."/>
            <person name="Zwiers L.-H."/>
            <person name="Turgeon B."/>
            <person name="Goodwin S."/>
            <person name="Spatafora J."/>
            <person name="Crous P."/>
            <person name="Grigoriev I."/>
        </authorList>
    </citation>
    <scope>NUCLEOTIDE SEQUENCE</scope>
    <source>
        <strain evidence="9">CBS 260.36</strain>
    </source>
</reference>
<dbReference type="AlphaFoldDB" id="A0A9P4IVU4"/>
<keyword evidence="6" id="KW-0539">Nucleus</keyword>
<protein>
    <submittedName>
        <fullName evidence="9">Ribosomal protein S5 domain 2-like protein</fullName>
    </submittedName>
</protein>
<evidence type="ECO:0000256" key="6">
    <source>
        <dbReference type="ARBA" id="ARBA00023242"/>
    </source>
</evidence>
<dbReference type="InterPro" id="IPR015847">
    <property type="entry name" value="ExoRNase_PH_dom2"/>
</dbReference>
<comment type="subcellular location">
    <subcellularLocation>
        <location evidence="2">Cytoplasm</location>
    </subcellularLocation>
    <subcellularLocation>
        <location evidence="1">Nucleus</location>
    </subcellularLocation>
</comment>
<comment type="similarity">
    <text evidence="3">Belongs to the RNase PH family.</text>
</comment>
<dbReference type="InterPro" id="IPR033100">
    <property type="entry name" value="Rrp45"/>
</dbReference>
<feature type="domain" description="Exoribonuclease phosphorolytic" evidence="7">
    <location>
        <begin position="34"/>
        <end position="169"/>
    </location>
</feature>
<dbReference type="OrthoDB" id="10264038at2759"/>
<evidence type="ECO:0000259" key="8">
    <source>
        <dbReference type="Pfam" id="PF03725"/>
    </source>
</evidence>
<comment type="caution">
    <text evidence="9">The sequence shown here is derived from an EMBL/GenBank/DDBJ whole genome shotgun (WGS) entry which is preliminary data.</text>
</comment>
<accession>A0A9P4IVU4</accession>
<dbReference type="SUPFAM" id="SSF54211">
    <property type="entry name" value="Ribosomal protein S5 domain 2-like"/>
    <property type="match status" value="1"/>
</dbReference>
<keyword evidence="10" id="KW-1185">Reference proteome</keyword>
<dbReference type="Pfam" id="PF03725">
    <property type="entry name" value="RNase_PH_C"/>
    <property type="match status" value="1"/>
</dbReference>
<gene>
    <name evidence="9" type="ORF">K461DRAFT_259033</name>
</gene>
<dbReference type="GO" id="GO:0000467">
    <property type="term" value="P:exonucleolytic trimming to generate mature 3'-end of 5.8S rRNA from tricistronic rRNA transcript (SSU-rRNA, 5.8S rRNA, LSU-rRNA)"/>
    <property type="evidence" value="ECO:0007669"/>
    <property type="project" value="TreeGrafter"/>
</dbReference>
<keyword evidence="9" id="KW-0689">Ribosomal protein</keyword>
<dbReference type="GO" id="GO:0071035">
    <property type="term" value="P:nuclear polyadenylation-dependent rRNA catabolic process"/>
    <property type="evidence" value="ECO:0007669"/>
    <property type="project" value="TreeGrafter"/>
</dbReference>
<evidence type="ECO:0000256" key="5">
    <source>
        <dbReference type="ARBA" id="ARBA00022884"/>
    </source>
</evidence>
<dbReference type="SUPFAM" id="SSF55666">
    <property type="entry name" value="Ribonuclease PH domain 2-like"/>
    <property type="match status" value="1"/>
</dbReference>
<dbReference type="GO" id="GO:0034475">
    <property type="term" value="P:U4 snRNA 3'-end processing"/>
    <property type="evidence" value="ECO:0007669"/>
    <property type="project" value="TreeGrafter"/>
</dbReference>
<evidence type="ECO:0000256" key="2">
    <source>
        <dbReference type="ARBA" id="ARBA00004496"/>
    </source>
</evidence>
<feature type="domain" description="Exoribonuclease phosphorolytic" evidence="8">
    <location>
        <begin position="195"/>
        <end position="265"/>
    </location>
</feature>
<dbReference type="InterPro" id="IPR020568">
    <property type="entry name" value="Ribosomal_Su5_D2-typ_SF"/>
</dbReference>
<dbReference type="CDD" id="cd11368">
    <property type="entry name" value="RNase_PH_RRP45"/>
    <property type="match status" value="1"/>
</dbReference>
<dbReference type="InterPro" id="IPR027408">
    <property type="entry name" value="PNPase/RNase_PH_dom_sf"/>
</dbReference>
<dbReference type="Proteomes" id="UP000799439">
    <property type="component" value="Unassembled WGS sequence"/>
</dbReference>